<dbReference type="Proteomes" id="UP000054538">
    <property type="component" value="Unassembled WGS sequence"/>
</dbReference>
<evidence type="ECO:0000256" key="1">
    <source>
        <dbReference type="SAM" id="MobiDB-lite"/>
    </source>
</evidence>
<dbReference type="InParanoid" id="A0A0D0DD15"/>
<feature type="region of interest" description="Disordered" evidence="1">
    <location>
        <begin position="1"/>
        <end position="38"/>
    </location>
</feature>
<evidence type="ECO:0000313" key="3">
    <source>
        <dbReference type="Proteomes" id="UP000054538"/>
    </source>
</evidence>
<organism evidence="2 3">
    <name type="scientific">Paxillus rubicundulus Ve08.2h10</name>
    <dbReference type="NCBI Taxonomy" id="930991"/>
    <lineage>
        <taxon>Eukaryota</taxon>
        <taxon>Fungi</taxon>
        <taxon>Dikarya</taxon>
        <taxon>Basidiomycota</taxon>
        <taxon>Agaricomycotina</taxon>
        <taxon>Agaricomycetes</taxon>
        <taxon>Agaricomycetidae</taxon>
        <taxon>Boletales</taxon>
        <taxon>Paxilineae</taxon>
        <taxon>Paxillaceae</taxon>
        <taxon>Paxillus</taxon>
    </lineage>
</organism>
<name>A0A0D0DD15_9AGAM</name>
<evidence type="ECO:0000313" key="2">
    <source>
        <dbReference type="EMBL" id="KIK82161.1"/>
    </source>
</evidence>
<feature type="compositionally biased region" description="Basic and acidic residues" evidence="1">
    <location>
        <begin position="73"/>
        <end position="90"/>
    </location>
</feature>
<feature type="region of interest" description="Disordered" evidence="1">
    <location>
        <begin position="56"/>
        <end position="117"/>
    </location>
</feature>
<dbReference type="HOGENOM" id="CLU_2085565_0_0_1"/>
<dbReference type="EMBL" id="KN825669">
    <property type="protein sequence ID" value="KIK82161.1"/>
    <property type="molecule type" value="Genomic_DNA"/>
</dbReference>
<keyword evidence="3" id="KW-1185">Reference proteome</keyword>
<feature type="compositionally biased region" description="Polar residues" evidence="1">
    <location>
        <begin position="106"/>
        <end position="117"/>
    </location>
</feature>
<feature type="compositionally biased region" description="Basic and acidic residues" evidence="1">
    <location>
        <begin position="16"/>
        <end position="26"/>
    </location>
</feature>
<reference evidence="3" key="2">
    <citation type="submission" date="2015-01" db="EMBL/GenBank/DDBJ databases">
        <title>Evolutionary Origins and Diversification of the Mycorrhizal Mutualists.</title>
        <authorList>
            <consortium name="DOE Joint Genome Institute"/>
            <consortium name="Mycorrhizal Genomics Consortium"/>
            <person name="Kohler A."/>
            <person name="Kuo A."/>
            <person name="Nagy L.G."/>
            <person name="Floudas D."/>
            <person name="Copeland A."/>
            <person name="Barry K.W."/>
            <person name="Cichocki N."/>
            <person name="Veneault-Fourrey C."/>
            <person name="LaButti K."/>
            <person name="Lindquist E.A."/>
            <person name="Lipzen A."/>
            <person name="Lundell T."/>
            <person name="Morin E."/>
            <person name="Murat C."/>
            <person name="Riley R."/>
            <person name="Ohm R."/>
            <person name="Sun H."/>
            <person name="Tunlid A."/>
            <person name="Henrissat B."/>
            <person name="Grigoriev I.V."/>
            <person name="Hibbett D.S."/>
            <person name="Martin F."/>
        </authorList>
    </citation>
    <scope>NUCLEOTIDE SEQUENCE [LARGE SCALE GENOMIC DNA]</scope>
    <source>
        <strain evidence="3">Ve08.2h10</strain>
    </source>
</reference>
<feature type="compositionally biased region" description="Polar residues" evidence="1">
    <location>
        <begin position="28"/>
        <end position="38"/>
    </location>
</feature>
<gene>
    <name evidence="2" type="ORF">PAXRUDRAFT_726267</name>
</gene>
<sequence>MKFGHGWHSPMSAEKTVVEHGTKARLPETSSSKAPTLTKNLDGLANRIYEAYTRKSPSRVVESIAGKGPASRSRTDSNKRVYSPCDREDGSVIIEGGQKLRRTHSRSLGASQFSTKA</sequence>
<accession>A0A0D0DD15</accession>
<protein>
    <submittedName>
        <fullName evidence="2">Unplaced genomic scaffold scaffold_847, whole genome shotgun sequence</fullName>
    </submittedName>
</protein>
<dbReference type="AlphaFoldDB" id="A0A0D0DD15"/>
<reference evidence="2 3" key="1">
    <citation type="submission" date="2014-04" db="EMBL/GenBank/DDBJ databases">
        <authorList>
            <consortium name="DOE Joint Genome Institute"/>
            <person name="Kuo A."/>
            <person name="Kohler A."/>
            <person name="Jargeat P."/>
            <person name="Nagy L.G."/>
            <person name="Floudas D."/>
            <person name="Copeland A."/>
            <person name="Barry K.W."/>
            <person name="Cichocki N."/>
            <person name="Veneault-Fourrey C."/>
            <person name="LaButti K."/>
            <person name="Lindquist E.A."/>
            <person name="Lipzen A."/>
            <person name="Lundell T."/>
            <person name="Morin E."/>
            <person name="Murat C."/>
            <person name="Sun H."/>
            <person name="Tunlid A."/>
            <person name="Henrissat B."/>
            <person name="Grigoriev I.V."/>
            <person name="Hibbett D.S."/>
            <person name="Martin F."/>
            <person name="Nordberg H.P."/>
            <person name="Cantor M.N."/>
            <person name="Hua S.X."/>
        </authorList>
    </citation>
    <scope>NUCLEOTIDE SEQUENCE [LARGE SCALE GENOMIC DNA]</scope>
    <source>
        <strain evidence="2 3">Ve08.2h10</strain>
    </source>
</reference>
<proteinExistence type="predicted"/>